<keyword evidence="1" id="KW-1133">Transmembrane helix</keyword>
<proteinExistence type="predicted"/>
<dbReference type="EMBL" id="PNHE01000005">
    <property type="protein sequence ID" value="PMC58894.1"/>
    <property type="molecule type" value="Genomic_DNA"/>
</dbReference>
<evidence type="ECO:0000313" key="3">
    <source>
        <dbReference type="Proteomes" id="UP000235682"/>
    </source>
</evidence>
<evidence type="ECO:0000256" key="1">
    <source>
        <dbReference type="SAM" id="Phobius"/>
    </source>
</evidence>
<keyword evidence="3" id="KW-1185">Reference proteome</keyword>
<dbReference type="RefSeq" id="WP_092085143.1">
    <property type="nucleotide sequence ID" value="NZ_FNEL01000018.1"/>
</dbReference>
<name>A0A1G8L988_9LACT</name>
<gene>
    <name evidence="2" type="ORF">CJ205_02265</name>
</gene>
<keyword evidence="1" id="KW-0472">Membrane</keyword>
<evidence type="ECO:0000313" key="2">
    <source>
        <dbReference type="EMBL" id="PMC58894.1"/>
    </source>
</evidence>
<dbReference type="STRING" id="84521.SAMN04487994_101824"/>
<reference evidence="2 3" key="1">
    <citation type="submission" date="2017-09" db="EMBL/GenBank/DDBJ databases">
        <title>Bacterial strain isolated from the female urinary microbiota.</title>
        <authorList>
            <person name="Thomas-White K."/>
            <person name="Kumar N."/>
            <person name="Forster S."/>
            <person name="Putonti C."/>
            <person name="Lawley T."/>
            <person name="Wolfe A.J."/>
        </authorList>
    </citation>
    <scope>NUCLEOTIDE SEQUENCE [LARGE SCALE GENOMIC DNA]</scope>
    <source>
        <strain evidence="2 3">UMB0852</strain>
    </source>
</reference>
<protein>
    <submittedName>
        <fullName evidence="2">Uncharacterized protein</fullName>
    </submittedName>
</protein>
<sequence length="73" mass="8621">MTKEKYNDYEDYSIEYGDSFEPETFQPSVEEQEELVERRYRAKYSAKVDRFLNHGIIIVGVLLLAVLLIVFLV</sequence>
<accession>A0A1G8L988</accession>
<feature type="transmembrane region" description="Helical" evidence="1">
    <location>
        <begin position="51"/>
        <end position="72"/>
    </location>
</feature>
<dbReference type="Proteomes" id="UP000235682">
    <property type="component" value="Unassembled WGS sequence"/>
</dbReference>
<dbReference type="AlphaFoldDB" id="A0A1G8L988"/>
<comment type="caution">
    <text evidence="2">The sequence shown here is derived from an EMBL/GenBank/DDBJ whole genome shotgun (WGS) entry which is preliminary data.</text>
</comment>
<organism evidence="2 3">
    <name type="scientific">Dolosicoccus paucivorans</name>
    <dbReference type="NCBI Taxonomy" id="84521"/>
    <lineage>
        <taxon>Bacteria</taxon>
        <taxon>Bacillati</taxon>
        <taxon>Bacillota</taxon>
        <taxon>Bacilli</taxon>
        <taxon>Lactobacillales</taxon>
        <taxon>Aerococcaceae</taxon>
        <taxon>Dolosicoccus</taxon>
    </lineage>
</organism>
<keyword evidence="1" id="KW-0812">Transmembrane</keyword>